<organism evidence="2 3">
    <name type="scientific">Neorhodopirellula pilleata</name>
    <dbReference type="NCBI Taxonomy" id="2714738"/>
    <lineage>
        <taxon>Bacteria</taxon>
        <taxon>Pseudomonadati</taxon>
        <taxon>Planctomycetota</taxon>
        <taxon>Planctomycetia</taxon>
        <taxon>Pirellulales</taxon>
        <taxon>Pirellulaceae</taxon>
        <taxon>Neorhodopirellula</taxon>
    </lineage>
</organism>
<comment type="caution">
    <text evidence="2">The sequence shown here is derived from an EMBL/GenBank/DDBJ whole genome shotgun (WGS) entry which is preliminary data.</text>
</comment>
<dbReference type="Proteomes" id="UP000316213">
    <property type="component" value="Unassembled WGS sequence"/>
</dbReference>
<keyword evidence="3" id="KW-1185">Reference proteome</keyword>
<evidence type="ECO:0000313" key="1">
    <source>
        <dbReference type="EMBL" id="TWT91400.1"/>
    </source>
</evidence>
<sequence length="266" mass="27846">MTATVVQILAGTSSTGITLAALSGTTGSASNPYTPTFVAGNIATITVDGLAGDWVYTDGLGYSGIIRDLVSDGTIVELGNVPSTEEIATRLLVTPENKLATSADGRVTTTLTATALADEIIPRLAGITITINSPSFSGATGSDLDVEQGDDYATRPARIDIVSAEDLTEYKYVLAARLPSNADAGLALEMTIQEDEVGQYALFAPTAEQTESWSIGTYELRHRIKIAANKYHTVKRGRLNVTPFDTPANAVDVDPPANAVDVDPPA</sequence>
<dbReference type="AlphaFoldDB" id="A0A5C5ZVV4"/>
<evidence type="ECO:0000313" key="2">
    <source>
        <dbReference type="EMBL" id="TWT91449.1"/>
    </source>
</evidence>
<gene>
    <name evidence="1" type="ORF">Pla100_52500</name>
    <name evidence="2" type="ORF">Pla100_52990</name>
</gene>
<reference evidence="2 3" key="1">
    <citation type="submission" date="2019-02" db="EMBL/GenBank/DDBJ databases">
        <title>Deep-cultivation of Planctomycetes and their phenomic and genomic characterization uncovers novel biology.</title>
        <authorList>
            <person name="Wiegand S."/>
            <person name="Jogler M."/>
            <person name="Boedeker C."/>
            <person name="Pinto D."/>
            <person name="Vollmers J."/>
            <person name="Rivas-Marin E."/>
            <person name="Kohn T."/>
            <person name="Peeters S.H."/>
            <person name="Heuer A."/>
            <person name="Rast P."/>
            <person name="Oberbeckmann S."/>
            <person name="Bunk B."/>
            <person name="Jeske O."/>
            <person name="Meyerdierks A."/>
            <person name="Storesund J.E."/>
            <person name="Kallscheuer N."/>
            <person name="Luecker S."/>
            <person name="Lage O.M."/>
            <person name="Pohl T."/>
            <person name="Merkel B.J."/>
            <person name="Hornburger P."/>
            <person name="Mueller R.-W."/>
            <person name="Bruemmer F."/>
            <person name="Labrenz M."/>
            <person name="Spormann A.M."/>
            <person name="Op Den Camp H."/>
            <person name="Overmann J."/>
            <person name="Amann R."/>
            <person name="Jetten M.S.M."/>
            <person name="Mascher T."/>
            <person name="Medema M.H."/>
            <person name="Devos D.P."/>
            <person name="Kaster A.-K."/>
            <person name="Ovreas L."/>
            <person name="Rohde M."/>
            <person name="Galperin M.Y."/>
            <person name="Jogler C."/>
        </authorList>
    </citation>
    <scope>NUCLEOTIDE SEQUENCE [LARGE SCALE GENOMIC DNA]</scope>
    <source>
        <strain evidence="2 3">Pla100</strain>
    </source>
</reference>
<proteinExistence type="predicted"/>
<name>A0A5C5ZVV4_9BACT</name>
<dbReference type="RefSeq" id="WP_146581307.1">
    <property type="nucleotide sequence ID" value="NZ_SJPM01000015.1"/>
</dbReference>
<evidence type="ECO:0000313" key="3">
    <source>
        <dbReference type="Proteomes" id="UP000316213"/>
    </source>
</evidence>
<protein>
    <submittedName>
        <fullName evidence="2">Uncharacterized protein</fullName>
    </submittedName>
</protein>
<dbReference type="EMBL" id="SJPM01000015">
    <property type="protein sequence ID" value="TWT91449.1"/>
    <property type="molecule type" value="Genomic_DNA"/>
</dbReference>
<accession>A0A5C5ZVV4</accession>
<dbReference type="EMBL" id="SJPM01000015">
    <property type="protein sequence ID" value="TWT91400.1"/>
    <property type="molecule type" value="Genomic_DNA"/>
</dbReference>
<dbReference type="OrthoDB" id="9894910at2"/>